<keyword evidence="2" id="KW-0813">Transport</keyword>
<dbReference type="Gene3D" id="3.40.50.1980">
    <property type="entry name" value="Nitrogenase molybdenum iron protein domain"/>
    <property type="match status" value="2"/>
</dbReference>
<gene>
    <name evidence="5" type="ORF">ASZ90_014817</name>
</gene>
<accession>A0A0W8F3Y4</accession>
<evidence type="ECO:0000256" key="1">
    <source>
        <dbReference type="ARBA" id="ARBA00011028"/>
    </source>
</evidence>
<sequence>MLAALLAAAGCIGTGNDDAGKAILVAVTLPPQEEMVREIGGERVGVFVLIPPGSDPHTYEPRPAIVAQAARADIYLTVGTGLFPVEDVLASRLKTMNPDLDVVDSSRGISYLDDQGEPDDDDPAAPGSLADPAETSGHGHEGHDPHVWLSLRNAEVMAGNIRDALIRADPGYAEVYHANHDRYTARIQELDQNITAAFSRDNPGIILVTHAAWGYFARDYGFSVVSIGQEGKEPTAKDLESLILLAREHGIRVVFAEAQQSNRGAETIAGEIGGTVMVIDPLAPDYLANMEKVAAAFAGA</sequence>
<dbReference type="InterPro" id="IPR006127">
    <property type="entry name" value="ZnuA-like"/>
</dbReference>
<dbReference type="Pfam" id="PF01297">
    <property type="entry name" value="ZnuA"/>
    <property type="match status" value="1"/>
</dbReference>
<protein>
    <submittedName>
        <fullName evidence="5">Zinc abc transporter, periplasmic-binding protein znua</fullName>
    </submittedName>
</protein>
<dbReference type="SUPFAM" id="SSF53807">
    <property type="entry name" value="Helical backbone' metal receptor"/>
    <property type="match status" value="1"/>
</dbReference>
<name>A0A0W8F3Y4_9ZZZZ</name>
<organism evidence="5">
    <name type="scientific">hydrocarbon metagenome</name>
    <dbReference type="NCBI Taxonomy" id="938273"/>
    <lineage>
        <taxon>unclassified sequences</taxon>
        <taxon>metagenomes</taxon>
        <taxon>ecological metagenomes</taxon>
    </lineage>
</organism>
<dbReference type="EMBL" id="LNQE01001552">
    <property type="protein sequence ID" value="KUG15517.1"/>
    <property type="molecule type" value="Genomic_DNA"/>
</dbReference>
<evidence type="ECO:0000256" key="3">
    <source>
        <dbReference type="ARBA" id="ARBA00022729"/>
    </source>
</evidence>
<feature type="compositionally biased region" description="Acidic residues" evidence="4">
    <location>
        <begin position="114"/>
        <end position="123"/>
    </location>
</feature>
<dbReference type="AlphaFoldDB" id="A0A0W8F3Y4"/>
<evidence type="ECO:0000256" key="4">
    <source>
        <dbReference type="SAM" id="MobiDB-lite"/>
    </source>
</evidence>
<proteinExistence type="inferred from homology"/>
<comment type="caution">
    <text evidence="5">The sequence shown here is derived from an EMBL/GenBank/DDBJ whole genome shotgun (WGS) entry which is preliminary data.</text>
</comment>
<reference evidence="5" key="1">
    <citation type="journal article" date="2015" name="Proc. Natl. Acad. Sci. U.S.A.">
        <title>Networks of energetic and metabolic interactions define dynamics in microbial communities.</title>
        <authorList>
            <person name="Embree M."/>
            <person name="Liu J.K."/>
            <person name="Al-Bassam M.M."/>
            <person name="Zengler K."/>
        </authorList>
    </citation>
    <scope>NUCLEOTIDE SEQUENCE</scope>
</reference>
<dbReference type="InterPro" id="IPR050492">
    <property type="entry name" value="Bact_metal-bind_prot9"/>
</dbReference>
<feature type="compositionally biased region" description="Low complexity" evidence="4">
    <location>
        <begin position="124"/>
        <end position="133"/>
    </location>
</feature>
<dbReference type="PANTHER" id="PTHR42953:SF3">
    <property type="entry name" value="HIGH-AFFINITY ZINC UPTAKE SYSTEM PROTEIN ZNUA"/>
    <property type="match status" value="1"/>
</dbReference>
<keyword evidence="3" id="KW-0732">Signal</keyword>
<comment type="similarity">
    <text evidence="1">Belongs to the bacterial solute-binding protein 9 family.</text>
</comment>
<evidence type="ECO:0000256" key="2">
    <source>
        <dbReference type="ARBA" id="ARBA00022448"/>
    </source>
</evidence>
<dbReference type="GO" id="GO:0046872">
    <property type="term" value="F:metal ion binding"/>
    <property type="evidence" value="ECO:0007669"/>
    <property type="project" value="InterPro"/>
</dbReference>
<dbReference type="GO" id="GO:0030001">
    <property type="term" value="P:metal ion transport"/>
    <property type="evidence" value="ECO:0007669"/>
    <property type="project" value="InterPro"/>
</dbReference>
<evidence type="ECO:0000313" key="5">
    <source>
        <dbReference type="EMBL" id="KUG15517.1"/>
    </source>
</evidence>
<feature type="region of interest" description="Disordered" evidence="4">
    <location>
        <begin position="109"/>
        <end position="145"/>
    </location>
</feature>
<dbReference type="PANTHER" id="PTHR42953">
    <property type="entry name" value="HIGH-AFFINITY ZINC UPTAKE SYSTEM PROTEIN ZNUA-RELATED"/>
    <property type="match status" value="1"/>
</dbReference>